<reference evidence="11 12" key="1">
    <citation type="submission" date="2019-02" db="EMBL/GenBank/DDBJ databases">
        <authorList>
            <person name="Goldberg S.R."/>
            <person name="Haltli B.A."/>
            <person name="Correa H."/>
            <person name="Russell K.G."/>
        </authorList>
    </citation>
    <scope>NUCLEOTIDE SEQUENCE [LARGE SCALE GENOMIC DNA]</scope>
    <source>
        <strain evidence="11 12">JCM 16186</strain>
    </source>
</reference>
<protein>
    <recommendedName>
        <fullName evidence="8">Regulator of SigK</fullName>
    </recommendedName>
    <alternativeName>
        <fullName evidence="7">Sigma-K anti-sigma factor RskA</fullName>
    </alternativeName>
</protein>
<keyword evidence="3" id="KW-1003">Cell membrane</keyword>
<dbReference type="Proteomes" id="UP000798808">
    <property type="component" value="Unassembled WGS sequence"/>
</dbReference>
<evidence type="ECO:0000313" key="11">
    <source>
        <dbReference type="EMBL" id="MTI28116.1"/>
    </source>
</evidence>
<dbReference type="RefSeq" id="WP_155175318.1">
    <property type="nucleotide sequence ID" value="NZ_BAAAFL010000012.1"/>
</dbReference>
<evidence type="ECO:0000256" key="8">
    <source>
        <dbReference type="ARBA" id="ARBA00030803"/>
    </source>
</evidence>
<evidence type="ECO:0000256" key="7">
    <source>
        <dbReference type="ARBA" id="ARBA00029829"/>
    </source>
</evidence>
<keyword evidence="4" id="KW-0812">Transmembrane</keyword>
<accession>A0ABW9RW34</accession>
<name>A0ABW9RW34_9BACT</name>
<feature type="domain" description="Anti-sigma K factor RskA C-terminal" evidence="10">
    <location>
        <begin position="151"/>
        <end position="258"/>
    </location>
</feature>
<keyword evidence="12" id="KW-1185">Reference proteome</keyword>
<gene>
    <name evidence="11" type="ORF">E1163_24380</name>
</gene>
<organism evidence="11 12">
    <name type="scientific">Fulvivirga kasyanovii</name>
    <dbReference type="NCBI Taxonomy" id="396812"/>
    <lineage>
        <taxon>Bacteria</taxon>
        <taxon>Pseudomonadati</taxon>
        <taxon>Bacteroidota</taxon>
        <taxon>Cytophagia</taxon>
        <taxon>Cytophagales</taxon>
        <taxon>Fulvivirgaceae</taxon>
        <taxon>Fulvivirga</taxon>
    </lineage>
</organism>
<evidence type="ECO:0000256" key="9">
    <source>
        <dbReference type="SAM" id="Coils"/>
    </source>
</evidence>
<evidence type="ECO:0000256" key="3">
    <source>
        <dbReference type="ARBA" id="ARBA00022475"/>
    </source>
</evidence>
<dbReference type="PANTHER" id="PTHR37461:SF1">
    <property type="entry name" value="ANTI-SIGMA-K FACTOR RSKA"/>
    <property type="match status" value="1"/>
</dbReference>
<dbReference type="Gene3D" id="1.10.10.1320">
    <property type="entry name" value="Anti-sigma factor, zinc-finger domain"/>
    <property type="match status" value="1"/>
</dbReference>
<evidence type="ECO:0000256" key="4">
    <source>
        <dbReference type="ARBA" id="ARBA00022692"/>
    </source>
</evidence>
<evidence type="ECO:0000256" key="2">
    <source>
        <dbReference type="ARBA" id="ARBA00004236"/>
    </source>
</evidence>
<evidence type="ECO:0000256" key="1">
    <source>
        <dbReference type="ARBA" id="ARBA00004167"/>
    </source>
</evidence>
<evidence type="ECO:0000259" key="10">
    <source>
        <dbReference type="Pfam" id="PF10099"/>
    </source>
</evidence>
<keyword evidence="5" id="KW-1133">Transmembrane helix</keyword>
<keyword evidence="6" id="KW-0472">Membrane</keyword>
<evidence type="ECO:0000256" key="6">
    <source>
        <dbReference type="ARBA" id="ARBA00023136"/>
    </source>
</evidence>
<evidence type="ECO:0000313" key="12">
    <source>
        <dbReference type="Proteomes" id="UP000798808"/>
    </source>
</evidence>
<keyword evidence="9" id="KW-0175">Coiled coil</keyword>
<comment type="caution">
    <text evidence="11">The sequence shown here is derived from an EMBL/GenBank/DDBJ whole genome shotgun (WGS) entry which is preliminary data.</text>
</comment>
<comment type="subcellular location">
    <subcellularLocation>
        <location evidence="2">Cell membrane</location>
    </subcellularLocation>
    <subcellularLocation>
        <location evidence="1">Membrane</location>
        <topology evidence="1">Single-pass membrane protein</topology>
    </subcellularLocation>
</comment>
<dbReference type="InterPro" id="IPR041916">
    <property type="entry name" value="Anti_sigma_zinc_sf"/>
</dbReference>
<dbReference type="InterPro" id="IPR018764">
    <property type="entry name" value="RskA_C"/>
</dbReference>
<evidence type="ECO:0000256" key="5">
    <source>
        <dbReference type="ARBA" id="ARBA00022989"/>
    </source>
</evidence>
<dbReference type="PANTHER" id="PTHR37461">
    <property type="entry name" value="ANTI-SIGMA-K FACTOR RSKA"/>
    <property type="match status" value="1"/>
</dbReference>
<proteinExistence type="predicted"/>
<dbReference type="Pfam" id="PF10099">
    <property type="entry name" value="RskA_C"/>
    <property type="match status" value="1"/>
</dbReference>
<feature type="coiled-coil region" evidence="9">
    <location>
        <begin position="127"/>
        <end position="154"/>
    </location>
</feature>
<dbReference type="InterPro" id="IPR051474">
    <property type="entry name" value="Anti-sigma-K/W_factor"/>
</dbReference>
<dbReference type="EMBL" id="SMLW01000654">
    <property type="protein sequence ID" value="MTI28116.1"/>
    <property type="molecule type" value="Genomic_DNA"/>
</dbReference>
<sequence>MNIQEYISSGILEAYVLGELPREEALEVEKMALEHHEVREEITRIEITLESVAFETAVKPAADLKDKIMQQVDSSQQQAGANVVSMPISNKPNYWKYAMAASVSIALVTTILAFNFWSKWKSTEVELNNLIAQNERIARDYNTVNNKLEDIEHEFSILSDASYRKVVLQGTENAPQALANIYWNPASEEVYLNIQNLKELTQEQQYQLWAIIDGTPVDAGVFDSGQSGLLKMKNIARASAFAVTVEPRGGSENPTLDTMQVMGAVGES</sequence>